<name>A0A9N9X7Q1_DIABA</name>
<dbReference type="OrthoDB" id="6500454at2759"/>
<evidence type="ECO:0000313" key="2">
    <source>
        <dbReference type="EMBL" id="CAG9828175.1"/>
    </source>
</evidence>
<dbReference type="Gene3D" id="3.40.190.10">
    <property type="entry name" value="Periplasmic binding protein-like II"/>
    <property type="match status" value="1"/>
</dbReference>
<evidence type="ECO:0000256" key="1">
    <source>
        <dbReference type="SAM" id="MobiDB-lite"/>
    </source>
</evidence>
<gene>
    <name evidence="2" type="ORF">DIABBA_LOCUS2112</name>
</gene>
<feature type="region of interest" description="Disordered" evidence="1">
    <location>
        <begin position="60"/>
        <end position="85"/>
    </location>
</feature>
<accession>A0A9N9X7Q1</accession>
<organism evidence="2 3">
    <name type="scientific">Diabrotica balteata</name>
    <name type="common">Banded cucumber beetle</name>
    <dbReference type="NCBI Taxonomy" id="107213"/>
    <lineage>
        <taxon>Eukaryota</taxon>
        <taxon>Metazoa</taxon>
        <taxon>Ecdysozoa</taxon>
        <taxon>Arthropoda</taxon>
        <taxon>Hexapoda</taxon>
        <taxon>Insecta</taxon>
        <taxon>Pterygota</taxon>
        <taxon>Neoptera</taxon>
        <taxon>Endopterygota</taxon>
        <taxon>Coleoptera</taxon>
        <taxon>Polyphaga</taxon>
        <taxon>Cucujiformia</taxon>
        <taxon>Chrysomeloidea</taxon>
        <taxon>Chrysomelidae</taxon>
        <taxon>Galerucinae</taxon>
        <taxon>Diabroticina</taxon>
        <taxon>Diabroticites</taxon>
        <taxon>Diabrotica</taxon>
    </lineage>
</organism>
<reference evidence="2" key="1">
    <citation type="submission" date="2022-01" db="EMBL/GenBank/DDBJ databases">
        <authorList>
            <person name="King R."/>
        </authorList>
    </citation>
    <scope>NUCLEOTIDE SEQUENCE</scope>
</reference>
<proteinExistence type="predicted"/>
<dbReference type="AlphaFoldDB" id="A0A9N9X7Q1"/>
<evidence type="ECO:0000313" key="3">
    <source>
        <dbReference type="Proteomes" id="UP001153709"/>
    </source>
</evidence>
<dbReference type="Proteomes" id="UP001153709">
    <property type="component" value="Chromosome 10"/>
</dbReference>
<protein>
    <submittedName>
        <fullName evidence="2">Uncharacterized protein</fullName>
    </submittedName>
</protein>
<feature type="region of interest" description="Disordered" evidence="1">
    <location>
        <begin position="1"/>
        <end position="31"/>
    </location>
</feature>
<sequence length="510" mass="58017">MSGSNKQQANSPRPQQNEGADIPVIPPEENPVAQMQIPVPVEQNPIIPEQMVIPQQNPVVQQPRPVGQQPRPLGRYNPARFPRLPVPQRVRPRNRLRNGYRIHPHLIALQNAVRMGEASGFRPRRARGNLTMRSYRAPLRAEHPGIIGDSRNLGKMLLYFSLYVILQYATVSASENIDKRALQKSHEKSQQEKWADAFLNRNQLERQLDLVMLLKQITVDYLSDCTPIILFDTFTEKKDNLLLEKLLTSFPIAYMHGQITDNYEVNLFTNIDGMQPTCLSYLLFMKDVMKSKEVIGEQNNAKVIVVARSSQWRVFEFLSHEESRYFVNLLVIVQSERIMAANEEAPYILYTHKLYIDALGSSKPIVLSSFQDGNLTRSVDLFPKKFSDGFSGHRFIVAMSNQPPFVIFKGGRSADGEKIFEGIEVRLVNLLSKLYNFTTDYREATEDSDVGSSEAVTRTIMRKKANIGIGGIYVTPDKLDRMGLTRWHTRDCAAFISLASTALPRSSFYI</sequence>
<feature type="compositionally biased region" description="Low complexity" evidence="1">
    <location>
        <begin position="60"/>
        <end position="72"/>
    </location>
</feature>
<keyword evidence="3" id="KW-1185">Reference proteome</keyword>
<dbReference type="EMBL" id="OU898285">
    <property type="protein sequence ID" value="CAG9828175.1"/>
    <property type="molecule type" value="Genomic_DNA"/>
</dbReference>
<feature type="compositionally biased region" description="Polar residues" evidence="1">
    <location>
        <begin position="1"/>
        <end position="18"/>
    </location>
</feature>
<dbReference type="SUPFAM" id="SSF53850">
    <property type="entry name" value="Periplasmic binding protein-like II"/>
    <property type="match status" value="1"/>
</dbReference>